<proteinExistence type="predicted"/>
<evidence type="ECO:0000256" key="1">
    <source>
        <dbReference type="SAM" id="MobiDB-lite"/>
    </source>
</evidence>
<dbReference type="EMBL" id="AWUE01012347">
    <property type="protein sequence ID" value="OMP09486.1"/>
    <property type="molecule type" value="Genomic_DNA"/>
</dbReference>
<sequence length="41" mass="4872">MGFKIIKRHAKRGGDAWRVGEHPWADPQMQKKSEQWPQKKV</sequence>
<dbReference type="Proteomes" id="UP000187203">
    <property type="component" value="Unassembled WGS sequence"/>
</dbReference>
<dbReference type="AlphaFoldDB" id="A0A1R3KQX2"/>
<feature type="compositionally biased region" description="Basic and acidic residues" evidence="1">
    <location>
        <begin position="12"/>
        <end position="34"/>
    </location>
</feature>
<keyword evidence="3" id="KW-1185">Reference proteome</keyword>
<name>A0A1R3KQX2_9ROSI</name>
<organism evidence="2 3">
    <name type="scientific">Corchorus olitorius</name>
    <dbReference type="NCBI Taxonomy" id="93759"/>
    <lineage>
        <taxon>Eukaryota</taxon>
        <taxon>Viridiplantae</taxon>
        <taxon>Streptophyta</taxon>
        <taxon>Embryophyta</taxon>
        <taxon>Tracheophyta</taxon>
        <taxon>Spermatophyta</taxon>
        <taxon>Magnoliopsida</taxon>
        <taxon>eudicotyledons</taxon>
        <taxon>Gunneridae</taxon>
        <taxon>Pentapetalae</taxon>
        <taxon>rosids</taxon>
        <taxon>malvids</taxon>
        <taxon>Malvales</taxon>
        <taxon>Malvaceae</taxon>
        <taxon>Grewioideae</taxon>
        <taxon>Apeibeae</taxon>
        <taxon>Corchorus</taxon>
    </lineage>
</organism>
<comment type="caution">
    <text evidence="2">The sequence shown here is derived from an EMBL/GenBank/DDBJ whole genome shotgun (WGS) entry which is preliminary data.</text>
</comment>
<feature type="region of interest" description="Disordered" evidence="1">
    <location>
        <begin position="1"/>
        <end position="41"/>
    </location>
</feature>
<evidence type="ECO:0000313" key="3">
    <source>
        <dbReference type="Proteomes" id="UP000187203"/>
    </source>
</evidence>
<protein>
    <submittedName>
        <fullName evidence="2">Uncharacterized protein</fullName>
    </submittedName>
</protein>
<accession>A0A1R3KQX2</accession>
<gene>
    <name evidence="2" type="ORF">COLO4_05424</name>
</gene>
<feature type="compositionally biased region" description="Basic residues" evidence="1">
    <location>
        <begin position="1"/>
        <end position="11"/>
    </location>
</feature>
<evidence type="ECO:0000313" key="2">
    <source>
        <dbReference type="EMBL" id="OMP09486.1"/>
    </source>
</evidence>
<reference evidence="3" key="1">
    <citation type="submission" date="2013-09" db="EMBL/GenBank/DDBJ databases">
        <title>Corchorus olitorius genome sequencing.</title>
        <authorList>
            <person name="Alam M."/>
            <person name="Haque M.S."/>
            <person name="Islam M.S."/>
            <person name="Emdad E.M."/>
            <person name="Islam M.M."/>
            <person name="Ahmed B."/>
            <person name="Halim A."/>
            <person name="Hossen Q.M.M."/>
            <person name="Hossain M.Z."/>
            <person name="Ahmed R."/>
            <person name="Khan M.M."/>
            <person name="Islam R."/>
            <person name="Rashid M.M."/>
            <person name="Khan S.A."/>
            <person name="Rahman M.S."/>
            <person name="Alam M."/>
            <person name="Yahiya A.S."/>
            <person name="Khan M.S."/>
            <person name="Azam M.S."/>
            <person name="Haque T."/>
            <person name="Lashkar M.Z.H."/>
            <person name="Akhand A.I."/>
            <person name="Morshed G."/>
            <person name="Roy S."/>
            <person name="Uddin K.S."/>
            <person name="Rabeya T."/>
            <person name="Hossain A.S."/>
            <person name="Chowdhury A."/>
            <person name="Snigdha A.R."/>
            <person name="Mortoza M.S."/>
            <person name="Matin S.A."/>
            <person name="Hoque S.M.E."/>
            <person name="Islam M.K."/>
            <person name="Roy D.K."/>
            <person name="Haider R."/>
            <person name="Moosa M.M."/>
            <person name="Elias S.M."/>
            <person name="Hasan A.M."/>
            <person name="Jahan S."/>
            <person name="Shafiuddin M."/>
            <person name="Mahmood N."/>
            <person name="Shommy N.S."/>
        </authorList>
    </citation>
    <scope>NUCLEOTIDE SEQUENCE [LARGE SCALE GENOMIC DNA]</scope>
    <source>
        <strain evidence="3">cv. O-4</strain>
    </source>
</reference>